<sequence length="118" mass="13174">MKWNMAEREGFELSQQAVDFKCCTFALTPRVPRKVPRRLFHRNTGTYCQRSTNGIVFEPKMDCKFSTAAKRLPLGHCRHSQTCVKRAAFNGTPDVLGANKQRQGTALRKTAAASAEAA</sequence>
<accession>A0A7W6C6B2</accession>
<organism evidence="2 3">
    <name type="scientific">Novosphingobium fluoreni</name>
    <dbReference type="NCBI Taxonomy" id="1391222"/>
    <lineage>
        <taxon>Bacteria</taxon>
        <taxon>Pseudomonadati</taxon>
        <taxon>Pseudomonadota</taxon>
        <taxon>Alphaproteobacteria</taxon>
        <taxon>Sphingomonadales</taxon>
        <taxon>Sphingomonadaceae</taxon>
        <taxon>Novosphingobium</taxon>
    </lineage>
</organism>
<dbReference type="Proteomes" id="UP000561459">
    <property type="component" value="Unassembled WGS sequence"/>
</dbReference>
<evidence type="ECO:0000256" key="1">
    <source>
        <dbReference type="SAM" id="MobiDB-lite"/>
    </source>
</evidence>
<protein>
    <submittedName>
        <fullName evidence="2">Uncharacterized protein</fullName>
    </submittedName>
</protein>
<keyword evidence="3" id="KW-1185">Reference proteome</keyword>
<reference evidence="2 3" key="1">
    <citation type="submission" date="2020-08" db="EMBL/GenBank/DDBJ databases">
        <title>Genomic Encyclopedia of Type Strains, Phase IV (KMG-IV): sequencing the most valuable type-strain genomes for metagenomic binning, comparative biology and taxonomic classification.</title>
        <authorList>
            <person name="Goeker M."/>
        </authorList>
    </citation>
    <scope>NUCLEOTIDE SEQUENCE [LARGE SCALE GENOMIC DNA]</scope>
    <source>
        <strain evidence="2 3">DSM 27568</strain>
    </source>
</reference>
<evidence type="ECO:0000313" key="3">
    <source>
        <dbReference type="Proteomes" id="UP000561459"/>
    </source>
</evidence>
<evidence type="ECO:0000313" key="2">
    <source>
        <dbReference type="EMBL" id="MBB3941350.1"/>
    </source>
</evidence>
<name>A0A7W6C6B2_9SPHN</name>
<dbReference type="AlphaFoldDB" id="A0A7W6C6B2"/>
<feature type="region of interest" description="Disordered" evidence="1">
    <location>
        <begin position="95"/>
        <end position="118"/>
    </location>
</feature>
<comment type="caution">
    <text evidence="2">The sequence shown here is derived from an EMBL/GenBank/DDBJ whole genome shotgun (WGS) entry which is preliminary data.</text>
</comment>
<gene>
    <name evidence="2" type="ORF">GGR39_003026</name>
</gene>
<dbReference type="RefSeq" id="WP_183618096.1">
    <property type="nucleotide sequence ID" value="NZ_JACIDY010000008.1"/>
</dbReference>
<proteinExistence type="predicted"/>
<dbReference type="EMBL" id="JACIDY010000008">
    <property type="protein sequence ID" value="MBB3941350.1"/>
    <property type="molecule type" value="Genomic_DNA"/>
</dbReference>